<feature type="transmembrane region" description="Helical" evidence="1">
    <location>
        <begin position="64"/>
        <end position="82"/>
    </location>
</feature>
<evidence type="ECO:0008006" key="4">
    <source>
        <dbReference type="Google" id="ProtNLM"/>
    </source>
</evidence>
<feature type="transmembrane region" description="Helical" evidence="1">
    <location>
        <begin position="21"/>
        <end position="44"/>
    </location>
</feature>
<evidence type="ECO:0000313" key="3">
    <source>
        <dbReference type="Proteomes" id="UP000618319"/>
    </source>
</evidence>
<keyword evidence="1" id="KW-0472">Membrane</keyword>
<protein>
    <recommendedName>
        <fullName evidence="4">ABC transporter permease</fullName>
    </recommendedName>
</protein>
<evidence type="ECO:0000256" key="1">
    <source>
        <dbReference type="SAM" id="Phobius"/>
    </source>
</evidence>
<comment type="caution">
    <text evidence="2">The sequence shown here is derived from an EMBL/GenBank/DDBJ whole genome shotgun (WGS) entry which is preliminary data.</text>
</comment>
<feature type="transmembrane region" description="Helical" evidence="1">
    <location>
        <begin position="109"/>
        <end position="135"/>
    </location>
</feature>
<feature type="transmembrane region" description="Helical" evidence="1">
    <location>
        <begin position="199"/>
        <end position="219"/>
    </location>
</feature>
<keyword evidence="1" id="KW-0812">Transmembrane</keyword>
<keyword evidence="3" id="KW-1185">Reference proteome</keyword>
<evidence type="ECO:0000313" key="2">
    <source>
        <dbReference type="EMBL" id="MBE8721094.1"/>
    </source>
</evidence>
<dbReference type="EMBL" id="PSKQ01000019">
    <property type="protein sequence ID" value="MBE8721094.1"/>
    <property type="molecule type" value="Genomic_DNA"/>
</dbReference>
<organism evidence="2 3">
    <name type="scientific">Sphingobacterium pedocola</name>
    <dbReference type="NCBI Taxonomy" id="2082722"/>
    <lineage>
        <taxon>Bacteria</taxon>
        <taxon>Pseudomonadati</taxon>
        <taxon>Bacteroidota</taxon>
        <taxon>Sphingobacteriia</taxon>
        <taxon>Sphingobacteriales</taxon>
        <taxon>Sphingobacteriaceae</taxon>
        <taxon>Sphingobacterium</taxon>
    </lineage>
</organism>
<sequence length="267" mass="30667">MNNIFDFKRFSLLLRRQWISFGKIYLISLAVVVGVVISFYGFYISEEIKEGGQNWRDTLTFRPVLFVCVGLLFLTMMSSSYFSDLGQKSKAIIELLIPASRMEKYLSSIVYTVVLTIGSYMLVFSLIDMAFLAYIRSFATATTSYVNPEGTPVMIDHLGYFFSGHWPRQAYYMLFVPFLLNSAFLLGSIYFLNAHYIKTAISLLVYVGCWIGIMSLAMHQTSRETIWIGGGFWRDEINVLKFFCAAGVLLSIAFWFLSYLRLKEKEV</sequence>
<feature type="transmembrane region" description="Helical" evidence="1">
    <location>
        <begin position="239"/>
        <end position="260"/>
    </location>
</feature>
<gene>
    <name evidence="2" type="ORF">C4F40_10200</name>
</gene>
<dbReference type="Proteomes" id="UP000618319">
    <property type="component" value="Unassembled WGS sequence"/>
</dbReference>
<dbReference type="RefSeq" id="WP_196938326.1">
    <property type="nucleotide sequence ID" value="NZ_MU158689.1"/>
</dbReference>
<name>A0ABR9T6X2_9SPHI</name>
<keyword evidence="1" id="KW-1133">Transmembrane helix</keyword>
<accession>A0ABR9T6X2</accession>
<feature type="transmembrane region" description="Helical" evidence="1">
    <location>
        <begin position="170"/>
        <end position="192"/>
    </location>
</feature>
<proteinExistence type="predicted"/>
<reference evidence="2 3" key="1">
    <citation type="submission" date="2018-02" db="EMBL/GenBank/DDBJ databases">
        <title>Sphingobacterium KA21.</title>
        <authorList>
            <person name="Vasarhelyi B.M."/>
            <person name="Deshmukh S."/>
            <person name="Balint B."/>
            <person name="Kukolya J."/>
        </authorList>
    </citation>
    <scope>NUCLEOTIDE SEQUENCE [LARGE SCALE GENOMIC DNA]</scope>
    <source>
        <strain evidence="2 3">Ka21</strain>
    </source>
</reference>